<keyword evidence="2" id="KW-0812">Transmembrane</keyword>
<feature type="transmembrane region" description="Helical" evidence="2">
    <location>
        <begin position="129"/>
        <end position="161"/>
    </location>
</feature>
<feature type="transmembrane region" description="Helical" evidence="2">
    <location>
        <begin position="77"/>
        <end position="99"/>
    </location>
</feature>
<feature type="transmembrane region" description="Helical" evidence="2">
    <location>
        <begin position="217"/>
        <end position="238"/>
    </location>
</feature>
<evidence type="ECO:0000313" key="3">
    <source>
        <dbReference type="Proteomes" id="UP000095282"/>
    </source>
</evidence>
<feature type="region of interest" description="Disordered" evidence="1">
    <location>
        <begin position="749"/>
        <end position="780"/>
    </location>
</feature>
<feature type="transmembrane region" description="Helical" evidence="2">
    <location>
        <begin position="501"/>
        <end position="520"/>
    </location>
</feature>
<feature type="transmembrane region" description="Helical" evidence="2">
    <location>
        <begin position="354"/>
        <end position="375"/>
    </location>
</feature>
<keyword evidence="3" id="KW-1185">Reference proteome</keyword>
<dbReference type="Proteomes" id="UP000095282">
    <property type="component" value="Unplaced"/>
</dbReference>
<keyword evidence="2" id="KW-0472">Membrane</keyword>
<organism evidence="3 4">
    <name type="scientific">Caenorhabditis tropicalis</name>
    <dbReference type="NCBI Taxonomy" id="1561998"/>
    <lineage>
        <taxon>Eukaryota</taxon>
        <taxon>Metazoa</taxon>
        <taxon>Ecdysozoa</taxon>
        <taxon>Nematoda</taxon>
        <taxon>Chromadorea</taxon>
        <taxon>Rhabditida</taxon>
        <taxon>Rhabditina</taxon>
        <taxon>Rhabditomorpha</taxon>
        <taxon>Rhabditoidea</taxon>
        <taxon>Rhabditidae</taxon>
        <taxon>Peloderinae</taxon>
        <taxon>Caenorhabditis</taxon>
    </lineage>
</organism>
<feature type="compositionally biased region" description="Polar residues" evidence="1">
    <location>
        <begin position="764"/>
        <end position="780"/>
    </location>
</feature>
<feature type="transmembrane region" description="Helical" evidence="2">
    <location>
        <begin position="250"/>
        <end position="268"/>
    </location>
</feature>
<dbReference type="STRING" id="1561998.A0A1I7U0G9"/>
<feature type="transmembrane region" description="Helical" evidence="2">
    <location>
        <begin position="48"/>
        <end position="65"/>
    </location>
</feature>
<feature type="transmembrane region" description="Helical" evidence="2">
    <location>
        <begin position="381"/>
        <end position="402"/>
    </location>
</feature>
<feature type="transmembrane region" description="Helical" evidence="2">
    <location>
        <begin position="7"/>
        <end position="28"/>
    </location>
</feature>
<feature type="transmembrane region" description="Helical" evidence="2">
    <location>
        <begin position="581"/>
        <end position="603"/>
    </location>
</feature>
<name>A0A1I7U0G9_9PELO</name>
<feature type="transmembrane region" description="Helical" evidence="2">
    <location>
        <begin position="414"/>
        <end position="436"/>
    </location>
</feature>
<feature type="transmembrane region" description="Helical" evidence="2">
    <location>
        <begin position="302"/>
        <end position="333"/>
    </location>
</feature>
<keyword evidence="2" id="KW-1133">Transmembrane helix</keyword>
<dbReference type="AlphaFoldDB" id="A0A1I7U0G9"/>
<feature type="transmembrane region" description="Helical" evidence="2">
    <location>
        <begin position="182"/>
        <end position="205"/>
    </location>
</feature>
<sequence>MSARSAYLCQIQICNGFLIAAGLLAVGLAGSQFSKVGLDNYRDIDFRLLNFIHVVTGCIGFYSLWRNHGSIVTKSLYLVSFTIGFATAVFYGFTTYRVVKAGENLNQLQSAAGFNEEFQSENSNYAGRIVISALMIAAGAVASLFSLFAIFLLSKIIVVTIPVYPLQSREQELAMSSAKKTLASIGLIKFILCFGILGLCVFIEYEHENVAGQDKYIKIGLDHISAMLAIVSGAMDIWATRGKNQQNLNLKVALAVAVVAATWCLKTVDNNAMPFYKNDLKFYYQGREVGDPSITSTDAPRYILVVAHGVLLGCFGIAFFLCTLSSVIVGTYLQLDFHSMHTEANKSIKIQTGVLNILHVFWGACMLALCILGLLDTWWRGEFLGADLLWVSILFMTTGLMTSNNYSVMITTKFILSVVCLGICVEKVCASANLIYQMAAYPAYRNGNDRTFVAQIILHSIQAGIYLLEALTSLAGSYIYGTELRKQPNLTYRHSNGVHGLFSLGTLFYAVVITGTYIVFELGKWRYNEVPIEVPFFRLGNGPLAGAVFLVQVSKFQGLLETIAFQFLCIPFPSLLASASILNIIIASISLFTVSSAITNVYYLQRYLQASDLLPTTETQQTIYQVAIILAAGAALACVICTVCAIICSLRSSYILHHRSTSPDSTVVAPLGEEQFGSGTLRVGTHMRTPSRHMHPQQSPAGGAVQPMEEQSVYWSADENPFYYHTSKRFYGKPYQIESGFYGYALAGSGGQAGQSPSGDPNRRVQSSASQTQIGHVFNN</sequence>
<evidence type="ECO:0000256" key="1">
    <source>
        <dbReference type="SAM" id="MobiDB-lite"/>
    </source>
</evidence>
<feature type="transmembrane region" description="Helical" evidence="2">
    <location>
        <begin position="623"/>
        <end position="650"/>
    </location>
</feature>
<evidence type="ECO:0000313" key="4">
    <source>
        <dbReference type="WBParaSite" id="Csp11.Scaffold629.g13624.t1"/>
    </source>
</evidence>
<accession>A0A1I7U0G9</accession>
<evidence type="ECO:0000256" key="2">
    <source>
        <dbReference type="SAM" id="Phobius"/>
    </source>
</evidence>
<feature type="transmembrane region" description="Helical" evidence="2">
    <location>
        <begin position="456"/>
        <end position="480"/>
    </location>
</feature>
<proteinExistence type="predicted"/>
<reference evidence="4" key="1">
    <citation type="submission" date="2016-11" db="UniProtKB">
        <authorList>
            <consortium name="WormBaseParasite"/>
        </authorList>
    </citation>
    <scope>IDENTIFICATION</scope>
</reference>
<dbReference type="WBParaSite" id="Csp11.Scaffold629.g13624.t1">
    <property type="protein sequence ID" value="Csp11.Scaffold629.g13624.t1"/>
    <property type="gene ID" value="Csp11.Scaffold629.g13624"/>
</dbReference>
<dbReference type="eggNOG" id="ENOG502RD2X">
    <property type="taxonomic scope" value="Eukaryota"/>
</dbReference>
<protein>
    <submittedName>
        <fullName evidence="4">Uncharacterized protein</fullName>
    </submittedName>
</protein>